<dbReference type="Pfam" id="PF23861">
    <property type="entry name" value="Ribophorin_II_2nd"/>
    <property type="match status" value="1"/>
</dbReference>
<sequence length="1048" mass="114743">MAGGLVRYLVLILAVAICGAASLFHPISNFHRSAALDVFVPVDGSYKSLEEAYEALKTLEILGVDRKSDFKSATCENVVEVLASPSSTLKDAFFALSVNGIMRCKSGEDVPKDIVSKLQAGVKDAKLLLDFYYSVRGLVLVKEQFSGNDISFGDAEAIFLSIKALSQSDGRWRYSSNNPESSSFAAVISLAPSEIDQSLIQTLKTSILKLFDSIQKYDDGTFYFDGSEGPISTTASVIRGLTSFAAAESTRLNLAVDNIVGLAKFFLGVGIPGDAKDFFNQIDALAFELSDTRTVRLTVTYVFHVKYSEGLAVLHPRILNKMMAAKMISVRCSTHLVSSIYCHFSAKKEPLKVKVSTVLGSKAPALNVNLAQALCSGSKGSVINNQELKFDADSATYFLDSFPKNFDVGKYTFVFEILLDELAHEKVYITEAQTKVPIAATGAISIENAEISVLDSDVGSVESQKKLDLTKDGAVSLSANHLQKLRLSYQLTTPPGHVFKPHQAFIKLKHESQVEHVFLVKASGKKSELDFLGLVEKLYYLSGKYEIQLTIGDASMENSLLSNIGHIELDLPERPEKAPRPPLQPTDPYSRYGPKAEISHIFRVPEKLPAKQLSLVFLGLIVLPFTGFLIGVGLLSLLTRLGVNIKSFPSLVGAATSALLFHGGIGAVLLLYVLFWLKAICVRTSYLFLSLSLSLCLLSLVRRTTLFDGCYLSRRAMSHSAASSGKRRIRDLLTQSDNRVCADCGAPDPKWASANIGVFICLKCCGVHRSLGTHVSKVLSVTLDEWSDEEVDSMIEIGGNASANSIYEAFIPDGSSKPGPDASHDHRMRFIRSKYEFQEFLKPSLRITSGKTSSTKSSSYRSSSLSSNIIDSFRTTSSSQKPQLEGMVEFIGLLKVTLKKGTNLAIRDMMTSDPYVVLTLGQQTAQSTVMKSNLNPVWNEELMLSVPHDYGSVKLQVFDYDTFSADDIMGEAEIDIQPLITSAMAFGDPEMFGDMQIGKWLKSNDNALIEDSIINIADGKVKQEVQIKLQNVESGELELELEWLPLDQ</sequence>
<evidence type="ECO:0000256" key="10">
    <source>
        <dbReference type="ARBA" id="ARBA00022824"/>
    </source>
</evidence>
<evidence type="ECO:0000256" key="11">
    <source>
        <dbReference type="ARBA" id="ARBA00022833"/>
    </source>
</evidence>
<evidence type="ECO:0000256" key="18">
    <source>
        <dbReference type="SAM" id="Phobius"/>
    </source>
</evidence>
<dbReference type="InterPro" id="IPR056790">
    <property type="entry name" value="Ribophorin_II_C"/>
</dbReference>
<proteinExistence type="inferred from homology"/>
<dbReference type="Pfam" id="PF25147">
    <property type="entry name" value="Ribophorin_II_C"/>
    <property type="match status" value="1"/>
</dbReference>
<keyword evidence="7" id="KW-0479">Metal-binding</keyword>
<evidence type="ECO:0000256" key="5">
    <source>
        <dbReference type="ARBA" id="ARBA00022468"/>
    </source>
</evidence>
<keyword evidence="13 18" id="KW-1133">Transmembrane helix</keyword>
<dbReference type="AlphaFoldDB" id="A0A816IMT4"/>
<comment type="pathway">
    <text evidence="3">Protein modification; protein glycosylation.</text>
</comment>
<organism evidence="21">
    <name type="scientific">Brassica napus</name>
    <name type="common">Rape</name>
    <dbReference type="NCBI Taxonomy" id="3708"/>
    <lineage>
        <taxon>Eukaryota</taxon>
        <taxon>Viridiplantae</taxon>
        <taxon>Streptophyta</taxon>
        <taxon>Embryophyta</taxon>
        <taxon>Tracheophyta</taxon>
        <taxon>Spermatophyta</taxon>
        <taxon>Magnoliopsida</taxon>
        <taxon>eudicotyledons</taxon>
        <taxon>Gunneridae</taxon>
        <taxon>Pentapetalae</taxon>
        <taxon>rosids</taxon>
        <taxon>malvids</taxon>
        <taxon>Brassicales</taxon>
        <taxon>Brassicaceae</taxon>
        <taxon>Brassiceae</taxon>
        <taxon>Brassica</taxon>
    </lineage>
</organism>
<evidence type="ECO:0000256" key="12">
    <source>
        <dbReference type="ARBA" id="ARBA00022837"/>
    </source>
</evidence>
<dbReference type="Pfam" id="PF05817">
    <property type="entry name" value="Ribophorin_II"/>
    <property type="match status" value="1"/>
</dbReference>
<dbReference type="Pfam" id="PF23860">
    <property type="entry name" value="Ribophorin_II_3rd"/>
    <property type="match status" value="1"/>
</dbReference>
<evidence type="ECO:0000256" key="6">
    <source>
        <dbReference type="ARBA" id="ARBA00022692"/>
    </source>
</evidence>
<dbReference type="CDD" id="cd04038">
    <property type="entry name" value="C2_ArfGAP"/>
    <property type="match status" value="1"/>
</dbReference>
<accession>A0A816IMT4</accession>
<dbReference type="Proteomes" id="UP001295469">
    <property type="component" value="Chromosome C03"/>
</dbReference>
<dbReference type="GO" id="GO:0008250">
    <property type="term" value="C:oligosaccharyltransferase complex"/>
    <property type="evidence" value="ECO:0007669"/>
    <property type="project" value="InterPro"/>
</dbReference>
<dbReference type="SMART" id="SM00105">
    <property type="entry name" value="ArfGap"/>
    <property type="match status" value="1"/>
</dbReference>
<keyword evidence="14 18" id="KW-0472">Membrane</keyword>
<evidence type="ECO:0000256" key="14">
    <source>
        <dbReference type="ARBA" id="ARBA00023136"/>
    </source>
</evidence>
<keyword evidence="9 17" id="KW-0863">Zinc-finger</keyword>
<comment type="function">
    <text evidence="1">Subunit of the oligosaccharyl transferase (OST) complex that catalyzes the initial transfer of a defined glycan (Glc(3)Man(9)GlcNAc(2) in eukaryotes) from the lipid carrier dolichol-pyrophosphate to an asparagine residue within an Asn-X-Ser/Thr consensus motif in nascent polypeptide chains, the first step in protein N-glycosylation. N-glycosylation occurs cotranslationally and the complex associates with the Sec61 complex at the channel-forming translocon complex that mediates protein translocation across the endoplasmic reticulum (ER). All subunits are required for a maximal enzyme activity.</text>
</comment>
<dbReference type="GO" id="GO:0008270">
    <property type="term" value="F:zinc ion binding"/>
    <property type="evidence" value="ECO:0007669"/>
    <property type="project" value="UniProtKB-KW"/>
</dbReference>
<feature type="transmembrane region" description="Helical" evidence="18">
    <location>
        <begin position="613"/>
        <end position="638"/>
    </location>
</feature>
<dbReference type="InterPro" id="IPR055375">
    <property type="entry name" value="Ribophorin_II_2nd"/>
</dbReference>
<keyword evidence="6 18" id="KW-0812">Transmembrane</keyword>
<dbReference type="InterPro" id="IPR035892">
    <property type="entry name" value="C2_domain_sf"/>
</dbReference>
<dbReference type="FunFam" id="1.10.220.150:FF:000011">
    <property type="entry name" value="Arf-GAP with dual PH domain-containing protein 1"/>
    <property type="match status" value="1"/>
</dbReference>
<evidence type="ECO:0000256" key="13">
    <source>
        <dbReference type="ARBA" id="ARBA00022989"/>
    </source>
</evidence>
<dbReference type="InterPro" id="IPR000008">
    <property type="entry name" value="C2_dom"/>
</dbReference>
<dbReference type="PROSITE" id="PS50115">
    <property type="entry name" value="ARFGAP"/>
    <property type="match status" value="1"/>
</dbReference>
<dbReference type="EMBL" id="HG994367">
    <property type="protein sequence ID" value="CAF1711057.1"/>
    <property type="molecule type" value="Genomic_DNA"/>
</dbReference>
<evidence type="ECO:0000259" key="20">
    <source>
        <dbReference type="PROSITE" id="PS50115"/>
    </source>
</evidence>
<dbReference type="InterPro" id="IPR001164">
    <property type="entry name" value="ArfGAP_dom"/>
</dbReference>
<keyword evidence="12" id="KW-0106">Calcium</keyword>
<feature type="domain" description="C2" evidence="19">
    <location>
        <begin position="875"/>
        <end position="992"/>
    </location>
</feature>
<dbReference type="SMART" id="SM00239">
    <property type="entry name" value="C2"/>
    <property type="match status" value="1"/>
</dbReference>
<name>A0A816IMT4_BRANA</name>
<keyword evidence="8" id="KW-0732">Signal</keyword>
<keyword evidence="5" id="KW-0343">GTPase activation</keyword>
<evidence type="ECO:0000256" key="1">
    <source>
        <dbReference type="ARBA" id="ARBA00002791"/>
    </source>
</evidence>
<evidence type="ECO:0000313" key="21">
    <source>
        <dbReference type="EMBL" id="CAF1711057.1"/>
    </source>
</evidence>
<evidence type="ECO:0000256" key="17">
    <source>
        <dbReference type="PROSITE-ProRule" id="PRU00288"/>
    </source>
</evidence>
<evidence type="ECO:0000256" key="15">
    <source>
        <dbReference type="ARBA" id="ARBA00030078"/>
    </source>
</evidence>
<comment type="subcellular location">
    <subcellularLocation>
        <location evidence="2">Endoplasmic reticulum membrane</location>
        <topology evidence="2">Multi-pass membrane protein</topology>
    </subcellularLocation>
</comment>
<dbReference type="InterPro" id="IPR055373">
    <property type="entry name" value="Ribophorin_II_N"/>
</dbReference>
<dbReference type="FunFam" id="2.60.40.150:FF:000190">
    <property type="entry name" value="ADP-ribosylation factor GTPase-activating protein AGD12"/>
    <property type="match status" value="1"/>
</dbReference>
<reference evidence="21" key="1">
    <citation type="submission" date="2021-01" db="EMBL/GenBank/DDBJ databases">
        <authorList>
            <consortium name="Genoscope - CEA"/>
            <person name="William W."/>
        </authorList>
    </citation>
    <scope>NUCLEOTIDE SEQUENCE</scope>
</reference>
<feature type="domain" description="Arf-GAP" evidence="20">
    <location>
        <begin position="726"/>
        <end position="840"/>
    </location>
</feature>
<dbReference type="InterPro" id="IPR037278">
    <property type="entry name" value="ARFGAP/RecO"/>
</dbReference>
<feature type="transmembrane region" description="Helical" evidence="18">
    <location>
        <begin position="658"/>
        <end position="677"/>
    </location>
</feature>
<dbReference type="PANTHER" id="PTHR12640">
    <property type="entry name" value="RIBOPHORIN II"/>
    <property type="match status" value="1"/>
</dbReference>
<evidence type="ECO:0000256" key="8">
    <source>
        <dbReference type="ARBA" id="ARBA00022729"/>
    </source>
</evidence>
<dbReference type="InterPro" id="IPR008814">
    <property type="entry name" value="Swp1"/>
</dbReference>
<dbReference type="SUPFAM" id="SSF49562">
    <property type="entry name" value="C2 domain (Calcium/lipid-binding domain, CaLB)"/>
    <property type="match status" value="1"/>
</dbReference>
<comment type="similarity">
    <text evidence="4">Belongs to the SWP1 family.</text>
</comment>
<dbReference type="SMR" id="A0A816IMT4"/>
<dbReference type="CDD" id="cd08204">
    <property type="entry name" value="ArfGap"/>
    <property type="match status" value="1"/>
</dbReference>
<evidence type="ECO:0000256" key="16">
    <source>
        <dbReference type="ARBA" id="ARBA00032139"/>
    </source>
</evidence>
<dbReference type="InterPro" id="IPR038508">
    <property type="entry name" value="ArfGAP_dom_sf"/>
</dbReference>
<evidence type="ECO:0000259" key="19">
    <source>
        <dbReference type="PROSITE" id="PS50004"/>
    </source>
</evidence>
<dbReference type="Gene3D" id="2.60.40.150">
    <property type="entry name" value="C2 domain"/>
    <property type="match status" value="1"/>
</dbReference>
<evidence type="ECO:0000256" key="9">
    <source>
        <dbReference type="ARBA" id="ARBA00022771"/>
    </source>
</evidence>
<dbReference type="Gene3D" id="1.10.220.150">
    <property type="entry name" value="Arf GTPase activating protein"/>
    <property type="match status" value="1"/>
</dbReference>
<protein>
    <recommendedName>
        <fullName evidence="16">Ribophorin II</fullName>
    </recommendedName>
    <alternativeName>
        <fullName evidence="15">Ribophorin-2</fullName>
    </alternativeName>
</protein>
<dbReference type="Pfam" id="PF00168">
    <property type="entry name" value="C2"/>
    <property type="match status" value="1"/>
</dbReference>
<evidence type="ECO:0000256" key="2">
    <source>
        <dbReference type="ARBA" id="ARBA00004477"/>
    </source>
</evidence>
<evidence type="ECO:0000256" key="7">
    <source>
        <dbReference type="ARBA" id="ARBA00022723"/>
    </source>
</evidence>
<evidence type="ECO:0000256" key="3">
    <source>
        <dbReference type="ARBA" id="ARBA00004922"/>
    </source>
</evidence>
<gene>
    <name evidence="21" type="ORF">DARMORV10_C03P83480.1</name>
</gene>
<keyword evidence="11" id="KW-0862">Zinc</keyword>
<dbReference type="InterPro" id="IPR055374">
    <property type="entry name" value="Ribophorin_II_3rd"/>
</dbReference>
<dbReference type="PANTHER" id="PTHR12640:SF0">
    <property type="entry name" value="DOLICHYL-DIPHOSPHOOLIGOSACCHARIDE--PROTEIN GLYCOSYLTRANSFERASE SUBUNIT 2"/>
    <property type="match status" value="1"/>
</dbReference>
<dbReference type="GO" id="GO:0005096">
    <property type="term" value="F:GTPase activator activity"/>
    <property type="evidence" value="ECO:0007669"/>
    <property type="project" value="UniProtKB-KW"/>
</dbReference>
<dbReference type="PRINTS" id="PR00405">
    <property type="entry name" value="REVINTRACTNG"/>
</dbReference>
<dbReference type="SUPFAM" id="SSF57863">
    <property type="entry name" value="ArfGap/RecO-like zinc finger"/>
    <property type="match status" value="1"/>
</dbReference>
<dbReference type="Pfam" id="PF01412">
    <property type="entry name" value="ArfGap"/>
    <property type="match status" value="1"/>
</dbReference>
<evidence type="ECO:0000256" key="4">
    <source>
        <dbReference type="ARBA" id="ARBA00009038"/>
    </source>
</evidence>
<keyword evidence="10" id="KW-0256">Endoplasmic reticulum</keyword>
<dbReference type="PROSITE" id="PS50004">
    <property type="entry name" value="C2"/>
    <property type="match status" value="1"/>
</dbReference>
<feature type="transmembrane region" description="Helical" evidence="18">
    <location>
        <begin position="6"/>
        <end position="24"/>
    </location>
</feature>